<keyword evidence="1" id="KW-0812">Transmembrane</keyword>
<feature type="transmembrane region" description="Helical" evidence="1">
    <location>
        <begin position="6"/>
        <end position="24"/>
    </location>
</feature>
<name>A0ABX5EL69_9BACL</name>
<reference evidence="2 3" key="1">
    <citation type="submission" date="2018-03" db="EMBL/GenBank/DDBJ databases">
        <title>Genomic Encyclopedia of Archaeal and Bacterial Type Strains, Phase II (KMG-II): from individual species to whole genera.</title>
        <authorList>
            <person name="Goeker M."/>
        </authorList>
    </citation>
    <scope>NUCLEOTIDE SEQUENCE [LARGE SCALE GENOMIC DNA]</scope>
    <source>
        <strain evidence="2 3">RHA1</strain>
    </source>
</reference>
<organism evidence="2 3">
    <name type="scientific">Laceyella sediminis</name>
    <dbReference type="NCBI Taxonomy" id="573074"/>
    <lineage>
        <taxon>Bacteria</taxon>
        <taxon>Bacillati</taxon>
        <taxon>Bacillota</taxon>
        <taxon>Bacilli</taxon>
        <taxon>Bacillales</taxon>
        <taxon>Thermoactinomycetaceae</taxon>
        <taxon>Laceyella</taxon>
    </lineage>
</organism>
<gene>
    <name evidence="2" type="ORF">CLV36_11277</name>
</gene>
<comment type="caution">
    <text evidence="2">The sequence shown here is derived from an EMBL/GenBank/DDBJ whole genome shotgun (WGS) entry which is preliminary data.</text>
</comment>
<keyword evidence="3" id="KW-1185">Reference proteome</keyword>
<keyword evidence="1" id="KW-1133">Transmembrane helix</keyword>
<dbReference type="Proteomes" id="UP000238836">
    <property type="component" value="Unassembled WGS sequence"/>
</dbReference>
<protein>
    <submittedName>
        <fullName evidence="2">Uncharacterized protein</fullName>
    </submittedName>
</protein>
<keyword evidence="1" id="KW-0472">Membrane</keyword>
<accession>A0ABX5EL69</accession>
<evidence type="ECO:0000256" key="1">
    <source>
        <dbReference type="SAM" id="Phobius"/>
    </source>
</evidence>
<evidence type="ECO:0000313" key="2">
    <source>
        <dbReference type="EMBL" id="PRZ12680.1"/>
    </source>
</evidence>
<evidence type="ECO:0000313" key="3">
    <source>
        <dbReference type="Proteomes" id="UP000238836"/>
    </source>
</evidence>
<sequence>MLYLSLILVVSGPCCLIWRNWFVYKHGDSDFVSELDSKTWPFELIPLAIFVLSIFTFDLYESLGEDVMDLVWIDIAMVGWIFGAAVFFYKVKRAVRRFRP</sequence>
<feature type="transmembrane region" description="Helical" evidence="1">
    <location>
        <begin position="70"/>
        <end position="89"/>
    </location>
</feature>
<dbReference type="EMBL" id="PVTZ01000012">
    <property type="protein sequence ID" value="PRZ12680.1"/>
    <property type="molecule type" value="Genomic_DNA"/>
</dbReference>
<proteinExistence type="predicted"/>